<feature type="compositionally biased region" description="Basic and acidic residues" evidence="1">
    <location>
        <begin position="25"/>
        <end position="39"/>
    </location>
</feature>
<dbReference type="EMBL" id="JARBDR010000793">
    <property type="protein sequence ID" value="KAJ8307120.1"/>
    <property type="molecule type" value="Genomic_DNA"/>
</dbReference>
<dbReference type="PANTHER" id="PTHR46601:SF1">
    <property type="entry name" value="ADF-H DOMAIN-CONTAINING PROTEIN"/>
    <property type="match status" value="1"/>
</dbReference>
<sequence length="700" mass="81322">MTENETALSETKEALWKRKQRQRKKEKEESRRKSTLDRVHKYRAKQVKQRFRNQSDTERDFKHRMEKSRSINKLRKSLPQTPKRRSAVLQAFLEYKSPTAKTVRKNMFHETPNLKPVIDDLKSAINSLKMKRSNDARAAVNVICSSVDGNSVQNSKSQKKVARILGLPIRRFSGGKAIRTRVLSSAKSSWTHTDRKTSEQDKKLAYNFWLLPDNSRPTCNKRDVERVRIGPKCYSSHMVSVLEKSQTDVYLELKKAHSEIKMCQRTFERCKPFYVQPVRPRDRHTCLCRYHVEAKSVFKSCMNFRKRISENGQNEFPVYDHIDDLIKETVCDHSDGNVHMDCLNRNCISCGVEFLKLQPEENDISDDAPKVQWNKYEYVEINGKKGKQIRKLTLVNKETKPGEMFSYLKEILATFPSHQLRATWQNSQLKHLQQNLPQNNCMCVHDFSENYYCFEKDEIQSNYFQKNEVSLHVSVIYRHSFLEVDGVGSSDEHPNIITEHLFLISPDLNHDHNFSQYAQLQVAEYLRSINYECSVMHEFTDGCPCHCGNCNEPDADSRNCENKWLGSTAVVCMVRDGSRNPVAVEEENEVEMIDLITPGCVVAVYTDDEDKDYYMIQVKAGPEILTKPGAEFTQGQDIIRGLYYDNNTDNLFQYKLLRNKPAVIPTLSVRYILSTKTKDRFCISEDEHLDILAALEQLEN</sequence>
<name>A0ABQ9EU10_TEGGR</name>
<comment type="caution">
    <text evidence="2">The sequence shown here is derived from an EMBL/GenBank/DDBJ whole genome shotgun (WGS) entry which is preliminary data.</text>
</comment>
<feature type="compositionally biased region" description="Basic and acidic residues" evidence="1">
    <location>
        <begin position="53"/>
        <end position="69"/>
    </location>
</feature>
<feature type="region of interest" description="Disordered" evidence="1">
    <location>
        <begin position="1"/>
        <end position="71"/>
    </location>
</feature>
<proteinExistence type="predicted"/>
<feature type="compositionally biased region" description="Basic residues" evidence="1">
    <location>
        <begin position="40"/>
        <end position="51"/>
    </location>
</feature>
<keyword evidence="3" id="KW-1185">Reference proteome</keyword>
<protein>
    <submittedName>
        <fullName evidence="2">Uncharacterized protein</fullName>
    </submittedName>
</protein>
<accession>A0ABQ9EU10</accession>
<evidence type="ECO:0000313" key="2">
    <source>
        <dbReference type="EMBL" id="KAJ8307120.1"/>
    </source>
</evidence>
<dbReference type="Proteomes" id="UP001217089">
    <property type="component" value="Unassembled WGS sequence"/>
</dbReference>
<dbReference type="PANTHER" id="PTHR46601">
    <property type="entry name" value="ULP_PROTEASE DOMAIN-CONTAINING PROTEIN"/>
    <property type="match status" value="1"/>
</dbReference>
<organism evidence="2 3">
    <name type="scientific">Tegillarca granosa</name>
    <name type="common">Malaysian cockle</name>
    <name type="synonym">Anadara granosa</name>
    <dbReference type="NCBI Taxonomy" id="220873"/>
    <lineage>
        <taxon>Eukaryota</taxon>
        <taxon>Metazoa</taxon>
        <taxon>Spiralia</taxon>
        <taxon>Lophotrochozoa</taxon>
        <taxon>Mollusca</taxon>
        <taxon>Bivalvia</taxon>
        <taxon>Autobranchia</taxon>
        <taxon>Pteriomorphia</taxon>
        <taxon>Arcoida</taxon>
        <taxon>Arcoidea</taxon>
        <taxon>Arcidae</taxon>
        <taxon>Tegillarca</taxon>
    </lineage>
</organism>
<reference evidence="2 3" key="1">
    <citation type="submission" date="2022-12" db="EMBL/GenBank/DDBJ databases">
        <title>Chromosome-level genome of Tegillarca granosa.</title>
        <authorList>
            <person name="Kim J."/>
        </authorList>
    </citation>
    <scope>NUCLEOTIDE SEQUENCE [LARGE SCALE GENOMIC DNA]</scope>
    <source>
        <strain evidence="2">Teg-2019</strain>
        <tissue evidence="2">Adductor muscle</tissue>
    </source>
</reference>
<gene>
    <name evidence="2" type="ORF">KUTeg_015204</name>
</gene>
<evidence type="ECO:0000256" key="1">
    <source>
        <dbReference type="SAM" id="MobiDB-lite"/>
    </source>
</evidence>
<evidence type="ECO:0000313" key="3">
    <source>
        <dbReference type="Proteomes" id="UP001217089"/>
    </source>
</evidence>